<dbReference type="EC" id="5.4.99.25" evidence="3"/>
<dbReference type="HAMAP" id="MF_01080">
    <property type="entry name" value="TruB_bact"/>
    <property type="match status" value="1"/>
</dbReference>
<accession>A0A015M184</accession>
<dbReference type="PANTHER" id="PTHR13767:SF2">
    <property type="entry name" value="PSEUDOURIDYLATE SYNTHASE TRUB1"/>
    <property type="match status" value="1"/>
</dbReference>
<dbReference type="SUPFAM" id="SSF55120">
    <property type="entry name" value="Pseudouridine synthase"/>
    <property type="match status" value="1"/>
</dbReference>
<dbReference type="STRING" id="1432141.A0A015M184"/>
<dbReference type="Pfam" id="PF01509">
    <property type="entry name" value="TruB_N"/>
    <property type="match status" value="1"/>
</dbReference>
<name>A0A015M184_RHIIW</name>
<comment type="catalytic activity">
    <reaction evidence="1">
        <text>a uridine in mRNA = a pseudouridine in mRNA</text>
        <dbReference type="Rhea" id="RHEA:56644"/>
        <dbReference type="Rhea" id="RHEA-COMP:14658"/>
        <dbReference type="Rhea" id="RHEA-COMP:14659"/>
        <dbReference type="ChEBI" id="CHEBI:65314"/>
        <dbReference type="ChEBI" id="CHEBI:65315"/>
    </reaction>
</comment>
<feature type="domain" description="Pseudouridine synthase II N-terminal" evidence="6">
    <location>
        <begin position="31"/>
        <end position="164"/>
    </location>
</feature>
<evidence type="ECO:0000256" key="5">
    <source>
        <dbReference type="ARBA" id="ARBA00023235"/>
    </source>
</evidence>
<dbReference type="AlphaFoldDB" id="A0A015M184"/>
<proteinExistence type="inferred from homology"/>
<dbReference type="InterPro" id="IPR014780">
    <property type="entry name" value="tRNA_psdUridine_synth_TruB"/>
</dbReference>
<dbReference type="NCBIfam" id="TIGR00431">
    <property type="entry name" value="TruB"/>
    <property type="match status" value="1"/>
</dbReference>
<comment type="similarity">
    <text evidence="2">Belongs to the pseudouridine synthase TruB family.</text>
</comment>
<dbReference type="EMBL" id="JEMT01025886">
    <property type="protein sequence ID" value="EXX60603.1"/>
    <property type="molecule type" value="Genomic_DNA"/>
</dbReference>
<evidence type="ECO:0000256" key="2">
    <source>
        <dbReference type="ARBA" id="ARBA00008999"/>
    </source>
</evidence>
<comment type="caution">
    <text evidence="7">The sequence shown here is derived from an EMBL/GenBank/DDBJ whole genome shotgun (WGS) entry which is preliminary data.</text>
</comment>
<dbReference type="Gene3D" id="3.30.2350.10">
    <property type="entry name" value="Pseudouridine synthase"/>
    <property type="match status" value="1"/>
</dbReference>
<protein>
    <recommendedName>
        <fullName evidence="3">tRNA pseudouridine(55) synthase</fullName>
        <ecNumber evidence="3">5.4.99.25</ecNumber>
    </recommendedName>
</protein>
<evidence type="ECO:0000313" key="7">
    <source>
        <dbReference type="EMBL" id="EXX60603.1"/>
    </source>
</evidence>
<dbReference type="InterPro" id="IPR020103">
    <property type="entry name" value="PsdUridine_synth_cat_dom_sf"/>
</dbReference>
<reference evidence="7 8" key="1">
    <citation type="submission" date="2014-02" db="EMBL/GenBank/DDBJ databases">
        <title>Single nucleus genome sequencing reveals high similarity among nuclei of an endomycorrhizal fungus.</title>
        <authorList>
            <person name="Lin K."/>
            <person name="Geurts R."/>
            <person name="Zhang Z."/>
            <person name="Limpens E."/>
            <person name="Saunders D.G."/>
            <person name="Mu D."/>
            <person name="Pang E."/>
            <person name="Cao H."/>
            <person name="Cha H."/>
            <person name="Lin T."/>
            <person name="Zhou Q."/>
            <person name="Shang Y."/>
            <person name="Li Y."/>
            <person name="Ivanov S."/>
            <person name="Sharma T."/>
            <person name="Velzen R.V."/>
            <person name="Ruijter N.D."/>
            <person name="Aanen D.K."/>
            <person name="Win J."/>
            <person name="Kamoun S."/>
            <person name="Bisseling T."/>
            <person name="Huang S."/>
        </authorList>
    </citation>
    <scope>NUCLEOTIDE SEQUENCE [LARGE SCALE GENOMIC DNA]</scope>
    <source>
        <strain evidence="8">DAOM197198w</strain>
    </source>
</reference>
<dbReference type="OMA" id="VDKPSGF"/>
<gene>
    <name evidence="7" type="ORF">RirG_178580</name>
</gene>
<keyword evidence="5" id="KW-0413">Isomerase</keyword>
<keyword evidence="4" id="KW-0819">tRNA processing</keyword>
<dbReference type="PANTHER" id="PTHR13767">
    <property type="entry name" value="TRNA-PSEUDOURIDINE SYNTHASE"/>
    <property type="match status" value="1"/>
</dbReference>
<sequence>MMIPHGLFAINKPRGLSSVTILNKIKKLQTKNKLKLGHGGTLDPLASGVLVIGVNDGCKRLQEYINCNKTYEAIGILGLATDTYDSEGKIIATGPTKHITKEYISQIISKFTGDIMQVPPLYSALRMEGRRLYEYAREGLSLPKDLQPRSVRINSLSLLNFMTNGTVQVPKIENYTTNMNYCKNIKQAKNLQEAVSAASYPTFKIRVECGRGTYIRSLVHDIGKELGSAAYVVELIRIQQGNFILKENTLEWDECSNLNNIFEALNKN</sequence>
<dbReference type="OrthoDB" id="9995526at2759"/>
<evidence type="ECO:0000256" key="3">
    <source>
        <dbReference type="ARBA" id="ARBA00012787"/>
    </source>
</evidence>
<dbReference type="GO" id="GO:0160148">
    <property type="term" value="F:tRNA pseudouridine(55) synthase activity"/>
    <property type="evidence" value="ECO:0007669"/>
    <property type="project" value="UniProtKB-EC"/>
</dbReference>
<dbReference type="CDD" id="cd02573">
    <property type="entry name" value="PseudoU_synth_EcTruB"/>
    <property type="match status" value="1"/>
</dbReference>
<dbReference type="InterPro" id="IPR002501">
    <property type="entry name" value="PsdUridine_synth_N"/>
</dbReference>
<dbReference type="GO" id="GO:0006400">
    <property type="term" value="P:tRNA modification"/>
    <property type="evidence" value="ECO:0007669"/>
    <property type="project" value="TreeGrafter"/>
</dbReference>
<evidence type="ECO:0000259" key="6">
    <source>
        <dbReference type="Pfam" id="PF01509"/>
    </source>
</evidence>
<evidence type="ECO:0000256" key="4">
    <source>
        <dbReference type="ARBA" id="ARBA00022694"/>
    </source>
</evidence>
<dbReference type="SMR" id="A0A015M184"/>
<evidence type="ECO:0000313" key="8">
    <source>
        <dbReference type="Proteomes" id="UP000022910"/>
    </source>
</evidence>
<dbReference type="Proteomes" id="UP000022910">
    <property type="component" value="Unassembled WGS sequence"/>
</dbReference>
<evidence type="ECO:0000256" key="1">
    <source>
        <dbReference type="ARBA" id="ARBA00001166"/>
    </source>
</evidence>
<dbReference type="GO" id="GO:1990481">
    <property type="term" value="P:mRNA pseudouridine synthesis"/>
    <property type="evidence" value="ECO:0007669"/>
    <property type="project" value="TreeGrafter"/>
</dbReference>
<dbReference type="GO" id="GO:0005634">
    <property type="term" value="C:nucleus"/>
    <property type="evidence" value="ECO:0007669"/>
    <property type="project" value="TreeGrafter"/>
</dbReference>
<keyword evidence="8" id="KW-1185">Reference proteome</keyword>
<organism evidence="7 8">
    <name type="scientific">Rhizophagus irregularis (strain DAOM 197198w)</name>
    <name type="common">Glomus intraradices</name>
    <dbReference type="NCBI Taxonomy" id="1432141"/>
    <lineage>
        <taxon>Eukaryota</taxon>
        <taxon>Fungi</taxon>
        <taxon>Fungi incertae sedis</taxon>
        <taxon>Mucoromycota</taxon>
        <taxon>Glomeromycotina</taxon>
        <taxon>Glomeromycetes</taxon>
        <taxon>Glomerales</taxon>
        <taxon>Glomeraceae</taxon>
        <taxon>Rhizophagus</taxon>
    </lineage>
</organism>
<dbReference type="GO" id="GO:0003723">
    <property type="term" value="F:RNA binding"/>
    <property type="evidence" value="ECO:0007669"/>
    <property type="project" value="InterPro"/>
</dbReference>